<evidence type="ECO:0000313" key="10">
    <source>
        <dbReference type="Proteomes" id="UP001143545"/>
    </source>
</evidence>
<keyword evidence="6 8" id="KW-1133">Transmembrane helix</keyword>
<evidence type="ECO:0000256" key="1">
    <source>
        <dbReference type="ARBA" id="ARBA00004651"/>
    </source>
</evidence>
<dbReference type="GO" id="GO:0005886">
    <property type="term" value="C:plasma membrane"/>
    <property type="evidence" value="ECO:0007669"/>
    <property type="project" value="UniProtKB-SubCell"/>
</dbReference>
<comment type="caution">
    <text evidence="9">The sequence shown here is derived from an EMBL/GenBank/DDBJ whole genome shotgun (WGS) entry which is preliminary data.</text>
</comment>
<organism evidence="9 10">
    <name type="scientific">Neptunitalea chrysea</name>
    <dbReference type="NCBI Taxonomy" id="1647581"/>
    <lineage>
        <taxon>Bacteria</taxon>
        <taxon>Pseudomonadati</taxon>
        <taxon>Bacteroidota</taxon>
        <taxon>Flavobacteriia</taxon>
        <taxon>Flavobacteriales</taxon>
        <taxon>Flavobacteriaceae</taxon>
        <taxon>Neptunitalea</taxon>
    </lineage>
</organism>
<evidence type="ECO:0000256" key="5">
    <source>
        <dbReference type="ARBA" id="ARBA00022801"/>
    </source>
</evidence>
<accession>A0A9W6B522</accession>
<dbReference type="InterPro" id="IPR026392">
    <property type="entry name" value="Exo/Archaeosortase_dom"/>
</dbReference>
<evidence type="ECO:0000256" key="6">
    <source>
        <dbReference type="ARBA" id="ARBA00022989"/>
    </source>
</evidence>
<keyword evidence="7 8" id="KW-0472">Membrane</keyword>
<name>A0A9W6B522_9FLAO</name>
<feature type="transmembrane region" description="Helical" evidence="8">
    <location>
        <begin position="88"/>
        <end position="106"/>
    </location>
</feature>
<evidence type="ECO:0000256" key="4">
    <source>
        <dbReference type="ARBA" id="ARBA00022692"/>
    </source>
</evidence>
<dbReference type="NCBIfam" id="TIGR04178">
    <property type="entry name" value="exo_archaeo"/>
    <property type="match status" value="1"/>
</dbReference>
<dbReference type="GO" id="GO:0008233">
    <property type="term" value="F:peptidase activity"/>
    <property type="evidence" value="ECO:0007669"/>
    <property type="project" value="UniProtKB-KW"/>
</dbReference>
<keyword evidence="3" id="KW-0645">Protease</keyword>
<feature type="transmembrane region" description="Helical" evidence="8">
    <location>
        <begin position="49"/>
        <end position="76"/>
    </location>
</feature>
<dbReference type="AlphaFoldDB" id="A0A9W6B522"/>
<proteinExistence type="predicted"/>
<evidence type="ECO:0000256" key="8">
    <source>
        <dbReference type="SAM" id="Phobius"/>
    </source>
</evidence>
<dbReference type="EMBL" id="BRVP01000003">
    <property type="protein sequence ID" value="GLB51462.1"/>
    <property type="molecule type" value="Genomic_DNA"/>
</dbReference>
<gene>
    <name evidence="9" type="ORF">NBRC110019_05010</name>
</gene>
<keyword evidence="5" id="KW-0378">Hydrolase</keyword>
<dbReference type="NCBIfam" id="TIGR04128">
    <property type="entry name" value="exoso_Fjoh_1448"/>
    <property type="match status" value="1"/>
</dbReference>
<evidence type="ECO:0000256" key="7">
    <source>
        <dbReference type="ARBA" id="ARBA00023136"/>
    </source>
</evidence>
<evidence type="ECO:0000313" key="9">
    <source>
        <dbReference type="EMBL" id="GLB51462.1"/>
    </source>
</evidence>
<dbReference type="Proteomes" id="UP001143545">
    <property type="component" value="Unassembled WGS sequence"/>
</dbReference>
<keyword evidence="4 8" id="KW-0812">Transmembrane</keyword>
<evidence type="ECO:0008006" key="11">
    <source>
        <dbReference type="Google" id="ProtNLM"/>
    </source>
</evidence>
<protein>
    <recommendedName>
        <fullName evidence="11">Exosortase family protein XrtF</fullName>
    </recommendedName>
</protein>
<comment type="subcellular location">
    <subcellularLocation>
        <location evidence="1">Cell membrane</location>
        <topology evidence="1">Multi-pass membrane protein</topology>
    </subcellularLocation>
</comment>
<keyword evidence="2" id="KW-1003">Cell membrane</keyword>
<evidence type="ECO:0000256" key="3">
    <source>
        <dbReference type="ARBA" id="ARBA00022670"/>
    </source>
</evidence>
<reference evidence="9" key="1">
    <citation type="submission" date="2022-07" db="EMBL/GenBank/DDBJ databases">
        <title>Taxonomy of Novel Oxalotrophic and Methylotrophic Bacteria.</title>
        <authorList>
            <person name="Sahin N."/>
            <person name="Tani A."/>
        </authorList>
    </citation>
    <scope>NUCLEOTIDE SEQUENCE</scope>
    <source>
        <strain evidence="9">AM327</strain>
    </source>
</reference>
<feature type="transmembrane region" description="Helical" evidence="8">
    <location>
        <begin position="18"/>
        <end position="42"/>
    </location>
</feature>
<keyword evidence="10" id="KW-1185">Reference proteome</keyword>
<dbReference type="GO" id="GO:0006508">
    <property type="term" value="P:proteolysis"/>
    <property type="evidence" value="ECO:0007669"/>
    <property type="project" value="UniProtKB-KW"/>
</dbReference>
<dbReference type="InterPro" id="IPR026323">
    <property type="entry name" value="Exosortase-related_prot_XrtF"/>
</dbReference>
<evidence type="ECO:0000256" key="2">
    <source>
        <dbReference type="ARBA" id="ARBA00022475"/>
    </source>
</evidence>
<sequence>MVPDAAEPFYKVMVNDAYVARVIEGCNSVSVLILFVTFIIAFRGSVKNTIVYATGGVVFLYLVNLFRIVVLTIAVYKYPEYTESLHGLVFPSIIYGAMLILWVFWVRRFARK</sequence>